<proteinExistence type="predicted"/>
<organism evidence="1 2">
    <name type="scientific">Microvenator marinus</name>
    <dbReference type="NCBI Taxonomy" id="2600177"/>
    <lineage>
        <taxon>Bacteria</taxon>
        <taxon>Deltaproteobacteria</taxon>
        <taxon>Bradymonadales</taxon>
        <taxon>Microvenatoraceae</taxon>
        <taxon>Microvenator</taxon>
    </lineage>
</organism>
<evidence type="ECO:0000313" key="2">
    <source>
        <dbReference type="Proteomes" id="UP000321595"/>
    </source>
</evidence>
<reference evidence="1 2" key="1">
    <citation type="submission" date="2019-08" db="EMBL/GenBank/DDBJ databases">
        <authorList>
            <person name="Liang Q."/>
        </authorList>
    </citation>
    <scope>NUCLEOTIDE SEQUENCE [LARGE SCALE GENOMIC DNA]</scope>
    <source>
        <strain evidence="1 2">V1718</strain>
    </source>
</reference>
<gene>
    <name evidence="1" type="ORF">FRD01_09730</name>
</gene>
<accession>A0A5B8XPS7</accession>
<dbReference type="RefSeq" id="WP_146959200.1">
    <property type="nucleotide sequence ID" value="NZ_CP042467.1"/>
</dbReference>
<dbReference type="AlphaFoldDB" id="A0A5B8XPS7"/>
<dbReference type="EMBL" id="CP042467">
    <property type="protein sequence ID" value="QED27515.1"/>
    <property type="molecule type" value="Genomic_DNA"/>
</dbReference>
<evidence type="ECO:0000313" key="1">
    <source>
        <dbReference type="EMBL" id="QED27515.1"/>
    </source>
</evidence>
<keyword evidence="2" id="KW-1185">Reference proteome</keyword>
<name>A0A5B8XPS7_9DELT</name>
<protein>
    <submittedName>
        <fullName evidence="1">Uncharacterized protein</fullName>
    </submittedName>
</protein>
<dbReference type="OrthoDB" id="4554725at2"/>
<dbReference type="KEGG" id="bbae:FRD01_09730"/>
<dbReference type="Proteomes" id="UP000321595">
    <property type="component" value="Chromosome"/>
</dbReference>
<sequence length="522" mass="58794">MGSETRLEIERDPRTQAVWDWLDGARSEENEGEIAAYIVENWPASRGVRDAWLQTHPHTYVGPLLATHALRVPEIKSEELLSTCLYFADETEVIPLLRKADAKFRNYVATGLEPHAKYVLLRLFGRKWTWSDRLFGPGLDALLFGARGFIGPPGVVGGLVAVGAYQIQTLSFVPFFGLWGLVFITVRALILKDIAPTCTPNDFDQSPLDREIVRWAVRERHAQGLPDSAALRHWQIWLNSNPLPVDSEPDSPSLGSNPLELYELRENSEPMTRERAWKTLNALAEARETPVHWLILEGMSARPERIAPYLEELKGYELGFSVGFFRAHWLEPPCLQVAQRVIWGEFNGYGELVQEFRVDESAECVDLNDEPVKFGLHTQILAVPPRCEISPEWAEVFADFEIVEAIWQLEAIELSELEHVDEASLMATGYLACAPEPGLEETIYLFRKPLPEVGQTIYIELESGIGEGQESDAIHAMTLSEGVHYLEPEVLSAPREVPPGIKTVELRRLLWAQKTRVPTSGS</sequence>